<comment type="caution">
    <text evidence="1">The sequence shown here is derived from an EMBL/GenBank/DDBJ whole genome shotgun (WGS) entry which is preliminary data.</text>
</comment>
<name>A0ACC2X1W2_9TREE</name>
<proteinExistence type="predicted"/>
<reference evidence="1" key="1">
    <citation type="submission" date="2023-04" db="EMBL/GenBank/DDBJ databases">
        <title>Draft Genome sequencing of Naganishia species isolated from polar environments using Oxford Nanopore Technology.</title>
        <authorList>
            <person name="Leo P."/>
            <person name="Venkateswaran K."/>
        </authorList>
    </citation>
    <scope>NUCLEOTIDE SEQUENCE</scope>
    <source>
        <strain evidence="1">DBVPG 5303</strain>
    </source>
</reference>
<evidence type="ECO:0000313" key="2">
    <source>
        <dbReference type="Proteomes" id="UP001234202"/>
    </source>
</evidence>
<sequence length="172" mass="18940">MSPPPRGPSGSEVTRAGSPSTDHQLVGRSWPAWLSGCIKKGVGLGRLSSFWIGEWPSHKVWTRQNAIDSAKHIFGDSTKRSIDTAPLRFDTADEFKGLGPHDVSWAELDVLASQAPAYADALEAAGVLCERKEWQGTFHAFMTLQPQASVSQDARKRYLDTLRKHLPLDCEV</sequence>
<gene>
    <name evidence="1" type="ORF">QFC24_006653</name>
</gene>
<dbReference type="EMBL" id="JASBWV010000035">
    <property type="protein sequence ID" value="KAJ9116762.1"/>
    <property type="molecule type" value="Genomic_DNA"/>
</dbReference>
<protein>
    <submittedName>
        <fullName evidence="1">Uncharacterized protein</fullName>
    </submittedName>
</protein>
<accession>A0ACC2X1W2</accession>
<dbReference type="Proteomes" id="UP001234202">
    <property type="component" value="Unassembled WGS sequence"/>
</dbReference>
<organism evidence="1 2">
    <name type="scientific">Naganishia onofrii</name>
    <dbReference type="NCBI Taxonomy" id="1851511"/>
    <lineage>
        <taxon>Eukaryota</taxon>
        <taxon>Fungi</taxon>
        <taxon>Dikarya</taxon>
        <taxon>Basidiomycota</taxon>
        <taxon>Agaricomycotina</taxon>
        <taxon>Tremellomycetes</taxon>
        <taxon>Filobasidiales</taxon>
        <taxon>Filobasidiaceae</taxon>
        <taxon>Naganishia</taxon>
    </lineage>
</organism>
<keyword evidence="2" id="KW-1185">Reference proteome</keyword>
<evidence type="ECO:0000313" key="1">
    <source>
        <dbReference type="EMBL" id="KAJ9116762.1"/>
    </source>
</evidence>